<feature type="domain" description="Tyr recombinase" evidence="2">
    <location>
        <begin position="125"/>
        <end position="325"/>
    </location>
</feature>
<dbReference type="AlphaFoldDB" id="A0A0J7Y453"/>
<evidence type="ECO:0000256" key="1">
    <source>
        <dbReference type="ARBA" id="ARBA00023172"/>
    </source>
</evidence>
<keyword evidence="4" id="KW-1185">Reference proteome</keyword>
<dbReference type="InterPro" id="IPR002104">
    <property type="entry name" value="Integrase_catalytic"/>
</dbReference>
<dbReference type="STRING" id="1420583.V473_02635"/>
<evidence type="ECO:0000259" key="2">
    <source>
        <dbReference type="PROSITE" id="PS51898"/>
    </source>
</evidence>
<protein>
    <recommendedName>
        <fullName evidence="2">Tyr recombinase domain-containing protein</fullName>
    </recommendedName>
</protein>
<dbReference type="InterPro" id="IPR011010">
    <property type="entry name" value="DNA_brk_join_enz"/>
</dbReference>
<gene>
    <name evidence="3" type="ORF">V473_02635</name>
</gene>
<name>A0A0J7Y453_9SPHN</name>
<keyword evidence="1" id="KW-0233">DNA recombination</keyword>
<dbReference type="SUPFAM" id="SSF56349">
    <property type="entry name" value="DNA breaking-rejoining enzymes"/>
    <property type="match status" value="1"/>
</dbReference>
<evidence type="ECO:0000313" key="3">
    <source>
        <dbReference type="EMBL" id="KMS58701.1"/>
    </source>
</evidence>
<proteinExistence type="predicted"/>
<comment type="caution">
    <text evidence="3">The sequence shown here is derived from an EMBL/GenBank/DDBJ whole genome shotgun (WGS) entry which is preliminary data.</text>
</comment>
<dbReference type="GO" id="GO:0015074">
    <property type="term" value="P:DNA integration"/>
    <property type="evidence" value="ECO:0007669"/>
    <property type="project" value="InterPro"/>
</dbReference>
<sequence>MTDYWILHGQHQVSAISIKARLKFMTLFLDHEADAGRLSDPFLPEQIDDQFLARFRAWAIGVPIVARKKDAAGHWVDGMSRKRSPATIEESVIQLKAAIKHAYDNRRIRYLPPIKHKTRGAVTAKRNDRMSLQAIGELLDYTMTGAGTYTTPARLLPLRRYIIAAICTVARPDAILDINVTPERGQWMPEAGLFDLNPAGRLQTNKRRPTLPVAPLLRNWLDATDEWFVCQERQEFDQKQQINVIEQIAVKSVRSAWDTAREALRIPAGRGPKYLRHSMATILANRGVPPDEISMVLGHRVLDQTTESYVIYDPGYLKGFRQGLDDVLADLMKMAGTALHAKLAQKHSNVTVLRA</sequence>
<evidence type="ECO:0000313" key="4">
    <source>
        <dbReference type="Proteomes" id="UP000052232"/>
    </source>
</evidence>
<dbReference type="EMBL" id="JACT01000001">
    <property type="protein sequence ID" value="KMS58701.1"/>
    <property type="molecule type" value="Genomic_DNA"/>
</dbReference>
<dbReference type="PATRIC" id="fig|1420583.3.peg.529"/>
<reference evidence="3 4" key="1">
    <citation type="journal article" date="2015" name="G3 (Bethesda)">
        <title>Insights into Ongoing Evolution of the Hexachlorocyclohexane Catabolic Pathway from Comparative Genomics of Ten Sphingomonadaceae Strains.</title>
        <authorList>
            <person name="Pearce S.L."/>
            <person name="Oakeshott J.G."/>
            <person name="Pandey G."/>
        </authorList>
    </citation>
    <scope>NUCLEOTIDE SEQUENCE [LARGE SCALE GENOMIC DNA]</scope>
    <source>
        <strain evidence="3 4">LL01</strain>
    </source>
</reference>
<dbReference type="Gene3D" id="1.10.443.10">
    <property type="entry name" value="Intergrase catalytic core"/>
    <property type="match status" value="1"/>
</dbReference>
<dbReference type="InterPro" id="IPR013762">
    <property type="entry name" value="Integrase-like_cat_sf"/>
</dbReference>
<dbReference type="GO" id="GO:0003677">
    <property type="term" value="F:DNA binding"/>
    <property type="evidence" value="ECO:0007669"/>
    <property type="project" value="InterPro"/>
</dbReference>
<dbReference type="CDD" id="cd00397">
    <property type="entry name" value="DNA_BRE_C"/>
    <property type="match status" value="1"/>
</dbReference>
<organism evidence="3 4">
    <name type="scientific">Sphingobium cupriresistens LL01</name>
    <dbReference type="NCBI Taxonomy" id="1420583"/>
    <lineage>
        <taxon>Bacteria</taxon>
        <taxon>Pseudomonadati</taxon>
        <taxon>Pseudomonadota</taxon>
        <taxon>Alphaproteobacteria</taxon>
        <taxon>Sphingomonadales</taxon>
        <taxon>Sphingomonadaceae</taxon>
        <taxon>Sphingobium</taxon>
    </lineage>
</organism>
<dbReference type="PROSITE" id="PS51898">
    <property type="entry name" value="TYR_RECOMBINASE"/>
    <property type="match status" value="1"/>
</dbReference>
<dbReference type="Proteomes" id="UP000052232">
    <property type="component" value="Unassembled WGS sequence"/>
</dbReference>
<accession>A0A0J7Y453</accession>
<dbReference type="Pfam" id="PF00589">
    <property type="entry name" value="Phage_integrase"/>
    <property type="match status" value="1"/>
</dbReference>
<dbReference type="GO" id="GO:0006310">
    <property type="term" value="P:DNA recombination"/>
    <property type="evidence" value="ECO:0007669"/>
    <property type="project" value="UniProtKB-KW"/>
</dbReference>